<feature type="compositionally biased region" description="Polar residues" evidence="1">
    <location>
        <begin position="19"/>
        <end position="30"/>
    </location>
</feature>
<feature type="region of interest" description="Disordered" evidence="1">
    <location>
        <begin position="1"/>
        <end position="106"/>
    </location>
</feature>
<proteinExistence type="predicted"/>
<keyword evidence="3" id="KW-1185">Reference proteome</keyword>
<reference evidence="3" key="1">
    <citation type="submission" date="2014-04" db="EMBL/GenBank/DDBJ databases">
        <title>Evolutionary Origins and Diversification of the Mycorrhizal Mutualists.</title>
        <authorList>
            <consortium name="DOE Joint Genome Institute"/>
            <consortium name="Mycorrhizal Genomics Consortium"/>
            <person name="Kohler A."/>
            <person name="Kuo A."/>
            <person name="Nagy L.G."/>
            <person name="Floudas D."/>
            <person name="Copeland A."/>
            <person name="Barry K.W."/>
            <person name="Cichocki N."/>
            <person name="Veneault-Fourrey C."/>
            <person name="LaButti K."/>
            <person name="Lindquist E.A."/>
            <person name="Lipzen A."/>
            <person name="Lundell T."/>
            <person name="Morin E."/>
            <person name="Murat C."/>
            <person name="Riley R."/>
            <person name="Ohm R."/>
            <person name="Sun H."/>
            <person name="Tunlid A."/>
            <person name="Henrissat B."/>
            <person name="Grigoriev I.V."/>
            <person name="Hibbett D.S."/>
            <person name="Martin F."/>
        </authorList>
    </citation>
    <scope>NUCLEOTIDE SEQUENCE [LARGE SCALE GENOMIC DNA]</scope>
    <source>
        <strain evidence="3">FD-334 SS-4</strain>
    </source>
</reference>
<evidence type="ECO:0000313" key="3">
    <source>
        <dbReference type="Proteomes" id="UP000054270"/>
    </source>
</evidence>
<organism evidence="2 3">
    <name type="scientific">Hypholoma sublateritium (strain FD-334 SS-4)</name>
    <dbReference type="NCBI Taxonomy" id="945553"/>
    <lineage>
        <taxon>Eukaryota</taxon>
        <taxon>Fungi</taxon>
        <taxon>Dikarya</taxon>
        <taxon>Basidiomycota</taxon>
        <taxon>Agaricomycotina</taxon>
        <taxon>Agaricomycetes</taxon>
        <taxon>Agaricomycetidae</taxon>
        <taxon>Agaricales</taxon>
        <taxon>Agaricineae</taxon>
        <taxon>Strophariaceae</taxon>
        <taxon>Hypholoma</taxon>
    </lineage>
</organism>
<protein>
    <submittedName>
        <fullName evidence="2">Uncharacterized protein</fullName>
    </submittedName>
</protein>
<sequence>MKVVLASKGYAGLHPKALGSNQSRPASHRNQPPLCPLNGTVEAYHVPPTSPSRTNPPDESLYAPPSVRPTRRGLAFTNRAPHQQPVSRGQPAADEDGKGIVWGTHH</sequence>
<name>A0A0D2N884_HYPSF</name>
<dbReference type="Proteomes" id="UP000054270">
    <property type="component" value="Unassembled WGS sequence"/>
</dbReference>
<evidence type="ECO:0000313" key="2">
    <source>
        <dbReference type="EMBL" id="KJA12971.1"/>
    </source>
</evidence>
<evidence type="ECO:0000256" key="1">
    <source>
        <dbReference type="SAM" id="MobiDB-lite"/>
    </source>
</evidence>
<gene>
    <name evidence="2" type="ORF">HYPSUDRAFT_209939</name>
</gene>
<dbReference type="EMBL" id="KN817818">
    <property type="protein sequence ID" value="KJA12971.1"/>
    <property type="molecule type" value="Genomic_DNA"/>
</dbReference>
<accession>A0A0D2N884</accession>
<dbReference type="AlphaFoldDB" id="A0A0D2N884"/>